<evidence type="ECO:0000256" key="3">
    <source>
        <dbReference type="ARBA" id="ARBA00023015"/>
    </source>
</evidence>
<evidence type="ECO:0000256" key="6">
    <source>
        <dbReference type="HAMAP-Rule" id="MF_00693"/>
    </source>
</evidence>
<feature type="domain" description="TACO1/YebC-like N-terminal" evidence="8">
    <location>
        <begin position="5"/>
        <end position="75"/>
    </location>
</feature>
<dbReference type="NCBIfam" id="NF001030">
    <property type="entry name" value="PRK00110.1"/>
    <property type="match status" value="1"/>
</dbReference>
<evidence type="ECO:0000256" key="1">
    <source>
        <dbReference type="ARBA" id="ARBA00008724"/>
    </source>
</evidence>
<keyword evidence="3 6" id="KW-0805">Transcription regulation</keyword>
<comment type="similarity">
    <text evidence="1 6">Belongs to the TACO1 family.</text>
</comment>
<dbReference type="Proteomes" id="UP000064243">
    <property type="component" value="Unassembled WGS sequence"/>
</dbReference>
<dbReference type="PANTHER" id="PTHR12532:SF6">
    <property type="entry name" value="TRANSCRIPTIONAL REGULATORY PROTEIN YEBC-RELATED"/>
    <property type="match status" value="1"/>
</dbReference>
<reference evidence="9 10" key="1">
    <citation type="journal article" date="2015" name="Appl. Environ. Microbiol.">
        <title>Aerobic and Anaerobic Thiosulfate Oxidation by a Cold-Adapted, Subglacial Chemoautotroph.</title>
        <authorList>
            <person name="Harrold Z.R."/>
            <person name="Skidmore M.L."/>
            <person name="Hamilton T.L."/>
            <person name="Desch L."/>
            <person name="Amada K."/>
            <person name="van Gelder W."/>
            <person name="Glover K."/>
            <person name="Roden E.E."/>
            <person name="Boyd E.S."/>
        </authorList>
    </citation>
    <scope>NUCLEOTIDE SEQUENCE [LARGE SCALE GENOMIC DNA]</scope>
    <source>
        <strain evidence="9 10">RG</strain>
    </source>
</reference>
<dbReference type="RefSeq" id="WP_059757028.1">
    <property type="nucleotide sequence ID" value="NZ_LDUG01000034.1"/>
</dbReference>
<dbReference type="FunFam" id="1.10.10.200:FF:000001">
    <property type="entry name" value="Probable transcriptional regulatory protein YebC"/>
    <property type="match status" value="1"/>
</dbReference>
<evidence type="ECO:0000313" key="10">
    <source>
        <dbReference type="Proteomes" id="UP000064243"/>
    </source>
</evidence>
<evidence type="ECO:0000256" key="5">
    <source>
        <dbReference type="ARBA" id="ARBA00023163"/>
    </source>
</evidence>
<dbReference type="Pfam" id="PF01709">
    <property type="entry name" value="Transcrip_reg"/>
    <property type="match status" value="1"/>
</dbReference>
<dbReference type="eggNOG" id="COG0217">
    <property type="taxonomic scope" value="Bacteria"/>
</dbReference>
<feature type="domain" description="TACO1/YebC-like second and third" evidence="7">
    <location>
        <begin position="82"/>
        <end position="239"/>
    </location>
</feature>
<dbReference type="HAMAP" id="MF_00693">
    <property type="entry name" value="Transcrip_reg_TACO1"/>
    <property type="match status" value="1"/>
</dbReference>
<name>A0A119CV38_THIDE</name>
<dbReference type="SUPFAM" id="SSF75625">
    <property type="entry name" value="YebC-like"/>
    <property type="match status" value="1"/>
</dbReference>
<dbReference type="STRING" id="1123392.GCA_000376425_01834"/>
<dbReference type="PATRIC" id="fig|36861.3.peg.2223"/>
<proteinExistence type="inferred from homology"/>
<dbReference type="NCBIfam" id="TIGR01033">
    <property type="entry name" value="YebC/PmpR family DNA-binding transcriptional regulator"/>
    <property type="match status" value="1"/>
</dbReference>
<dbReference type="GO" id="GO:0005829">
    <property type="term" value="C:cytosol"/>
    <property type="evidence" value="ECO:0007669"/>
    <property type="project" value="TreeGrafter"/>
</dbReference>
<dbReference type="GO" id="GO:0003677">
    <property type="term" value="F:DNA binding"/>
    <property type="evidence" value="ECO:0007669"/>
    <property type="project" value="UniProtKB-UniRule"/>
</dbReference>
<sequence length="243" mass="26169">MAGHSKWANIQHRKGRQDAKRGKVFTKLIKEITVAAKMGGGDTGMNPRLRLAIEKAKAESMPKDNIENAVKRGTGLLEGVNYEEVRYEGYGIGGVAVMVDCLTDNKVRTVADVRHAFVKHGGNMGTDGCVAFQFKHCGQIILEPGASEEAVMEAALDAGAEDVIPNEDGSIEVLTSPEPRAFEAVKDALEKAGFKPAVAEITMRPEAETELTGDDAAKMQKILDALDSLDDVQEVYTNAVLPE</sequence>
<dbReference type="Pfam" id="PF20772">
    <property type="entry name" value="TACO1_YebC_N"/>
    <property type="match status" value="1"/>
</dbReference>
<keyword evidence="2 6" id="KW-0963">Cytoplasm</keyword>
<gene>
    <name evidence="9" type="ORF">ABW22_12225</name>
</gene>
<dbReference type="NCBIfam" id="NF009044">
    <property type="entry name" value="PRK12378.1"/>
    <property type="match status" value="1"/>
</dbReference>
<evidence type="ECO:0000259" key="8">
    <source>
        <dbReference type="Pfam" id="PF20772"/>
    </source>
</evidence>
<keyword evidence="5 6" id="KW-0804">Transcription</keyword>
<evidence type="ECO:0000259" key="7">
    <source>
        <dbReference type="Pfam" id="PF01709"/>
    </source>
</evidence>
<dbReference type="GO" id="GO:0006355">
    <property type="term" value="P:regulation of DNA-templated transcription"/>
    <property type="evidence" value="ECO:0007669"/>
    <property type="project" value="UniProtKB-UniRule"/>
</dbReference>
<comment type="subcellular location">
    <subcellularLocation>
        <location evidence="6">Cytoplasm</location>
    </subcellularLocation>
</comment>
<organism evidence="9 10">
    <name type="scientific">Thiobacillus denitrificans</name>
    <dbReference type="NCBI Taxonomy" id="36861"/>
    <lineage>
        <taxon>Bacteria</taxon>
        <taxon>Pseudomonadati</taxon>
        <taxon>Pseudomonadota</taxon>
        <taxon>Betaproteobacteria</taxon>
        <taxon>Nitrosomonadales</taxon>
        <taxon>Thiobacillaceae</taxon>
        <taxon>Thiobacillus</taxon>
    </lineage>
</organism>
<keyword evidence="4 6" id="KW-0238">DNA-binding</keyword>
<dbReference type="FunFam" id="3.30.70.980:FF:000002">
    <property type="entry name" value="Probable transcriptional regulatory protein YebC"/>
    <property type="match status" value="1"/>
</dbReference>
<accession>A0A119CV38</accession>
<dbReference type="OrthoDB" id="9781053at2"/>
<dbReference type="EMBL" id="LDUG01000034">
    <property type="protein sequence ID" value="KVW94619.1"/>
    <property type="molecule type" value="Genomic_DNA"/>
</dbReference>
<dbReference type="InterPro" id="IPR002876">
    <property type="entry name" value="Transcrip_reg_TACO1-like"/>
</dbReference>
<dbReference type="InterPro" id="IPR026564">
    <property type="entry name" value="Transcrip_reg_TACO1-like_dom3"/>
</dbReference>
<comment type="caution">
    <text evidence="9">The sequence shown here is derived from an EMBL/GenBank/DDBJ whole genome shotgun (WGS) entry which is preliminary data.</text>
</comment>
<dbReference type="InterPro" id="IPR029072">
    <property type="entry name" value="YebC-like"/>
</dbReference>
<dbReference type="InterPro" id="IPR049083">
    <property type="entry name" value="TACO1_YebC_N"/>
</dbReference>
<keyword evidence="10" id="KW-1185">Reference proteome</keyword>
<evidence type="ECO:0000256" key="2">
    <source>
        <dbReference type="ARBA" id="ARBA00022490"/>
    </source>
</evidence>
<dbReference type="PANTHER" id="PTHR12532">
    <property type="entry name" value="TRANSLATIONAL ACTIVATOR OF CYTOCHROME C OXIDASE 1"/>
    <property type="match status" value="1"/>
</dbReference>
<evidence type="ECO:0000256" key="4">
    <source>
        <dbReference type="ARBA" id="ARBA00023125"/>
    </source>
</evidence>
<dbReference type="InterPro" id="IPR017856">
    <property type="entry name" value="Integrase-like_N"/>
</dbReference>
<dbReference type="Gene3D" id="3.30.70.980">
    <property type="match status" value="2"/>
</dbReference>
<protein>
    <recommendedName>
        <fullName evidence="6">Probable transcriptional regulatory protein ABW22_12225</fullName>
    </recommendedName>
</protein>
<dbReference type="Gene3D" id="1.10.10.200">
    <property type="match status" value="1"/>
</dbReference>
<dbReference type="InterPro" id="IPR048300">
    <property type="entry name" value="TACO1_YebC-like_2nd/3rd_dom"/>
</dbReference>
<evidence type="ECO:0000313" key="9">
    <source>
        <dbReference type="EMBL" id="KVW94619.1"/>
    </source>
</evidence>
<dbReference type="AlphaFoldDB" id="A0A119CV38"/>